<gene>
    <name evidence="2" type="ORF">RHSP_38447</name>
</gene>
<comment type="caution">
    <text evidence="2">The sequence shown here is derived from an EMBL/GenBank/DDBJ whole genome shotgun (WGS) entry which is preliminary data.</text>
</comment>
<name>N6VAK8_9HYPH</name>
<proteinExistence type="predicted"/>
<feature type="compositionally biased region" description="Basic residues" evidence="1">
    <location>
        <begin position="309"/>
        <end position="321"/>
    </location>
</feature>
<dbReference type="EMBL" id="AQHN01000054">
    <property type="protein sequence ID" value="ENN88062.1"/>
    <property type="molecule type" value="Genomic_DNA"/>
</dbReference>
<sequence>MKRTAVRATDGRWPPVQHDGGGPAAAAICRLLGLAGLGHDAGYDRLLGRNGLALDDLDGGFDGNLAHLVRILGDDADHDRIVLNGVTRLFHAVEADDFDLTFQLGGLHGGSRSKSGIVTEAEDADDVGVCLQHVLCSSQSFRTGDTRLDGSDLDVRILFQTLLEAFDAINDRLHGRIVDDGYLALAADALCHQLGRALAAGEIVRADEGGDIGIDSRDVDGDDLDTGLLSLLDRRAHALAIDRRNDDHVDTLGDKVLDVGELLGKVLIGDSHFQRNLLRLSFLLHRIRERNVERVLLRQERRANTFRGRNSRHQGKGRAGKKNTTERFAKHDFLQWPALPAAVMNA</sequence>
<evidence type="ECO:0000313" key="3">
    <source>
        <dbReference type="Proteomes" id="UP000012429"/>
    </source>
</evidence>
<dbReference type="Proteomes" id="UP000012429">
    <property type="component" value="Unassembled WGS sequence"/>
</dbReference>
<accession>N6VAK8</accession>
<protein>
    <submittedName>
        <fullName evidence="2">Monosaccharide-transporting ATPase</fullName>
    </submittedName>
</protein>
<dbReference type="AlphaFoldDB" id="N6VAK8"/>
<dbReference type="STRING" id="363754.RHSP_38447"/>
<keyword evidence="3" id="KW-1185">Reference proteome</keyword>
<reference evidence="2 3" key="1">
    <citation type="journal article" date="2012" name="BMC Genomics">
        <title>Genomic basis of broad host range and environmental adaptability of Rhizobium tropici CIAT 899 and Rhizobium sp. PRF 81 which are used in inoculants for common bean (Phaseolus vulgaris L.).</title>
        <authorList>
            <person name="Ormeno-Orrillo E."/>
            <person name="Menna P."/>
            <person name="Almeida L.G."/>
            <person name="Ollero F.J."/>
            <person name="Nicolas M.F."/>
            <person name="Pains Rodrigues E."/>
            <person name="Shigueyoshi Nakatani A."/>
            <person name="Silva Batista J.S."/>
            <person name="Oliveira Chueire L.M."/>
            <person name="Souza R.C."/>
            <person name="Ribeiro Vasconcelos A.T."/>
            <person name="Megias M."/>
            <person name="Hungria M."/>
            <person name="Martinez-Romero E."/>
        </authorList>
    </citation>
    <scope>NUCLEOTIDE SEQUENCE [LARGE SCALE GENOMIC DNA]</scope>
    <source>
        <strain evidence="2 3">PRF 81</strain>
    </source>
</reference>
<organism evidence="2 3">
    <name type="scientific">Rhizobium freirei PRF 81</name>
    <dbReference type="NCBI Taxonomy" id="363754"/>
    <lineage>
        <taxon>Bacteria</taxon>
        <taxon>Pseudomonadati</taxon>
        <taxon>Pseudomonadota</taxon>
        <taxon>Alphaproteobacteria</taxon>
        <taxon>Hyphomicrobiales</taxon>
        <taxon>Rhizobiaceae</taxon>
        <taxon>Rhizobium/Agrobacterium group</taxon>
        <taxon>Rhizobium</taxon>
    </lineage>
</organism>
<feature type="region of interest" description="Disordered" evidence="1">
    <location>
        <begin position="305"/>
        <end position="324"/>
    </location>
</feature>
<evidence type="ECO:0000313" key="2">
    <source>
        <dbReference type="EMBL" id="ENN88062.1"/>
    </source>
</evidence>
<evidence type="ECO:0000256" key="1">
    <source>
        <dbReference type="SAM" id="MobiDB-lite"/>
    </source>
</evidence>